<keyword evidence="1 6" id="KW-0812">Transmembrane</keyword>
<dbReference type="InterPro" id="IPR002401">
    <property type="entry name" value="Cyt_P450_E_grp-I"/>
</dbReference>
<reference evidence="7" key="2">
    <citation type="submission" date="2018-05" db="EMBL/GenBank/DDBJ databases">
        <title>OgluRS3 (Oryza glumaepatula Reference Sequence Version 3).</title>
        <authorList>
            <person name="Zhang J."/>
            <person name="Kudrna D."/>
            <person name="Lee S."/>
            <person name="Talag J."/>
            <person name="Welchert J."/>
            <person name="Wing R.A."/>
        </authorList>
    </citation>
    <scope>NUCLEOTIDE SEQUENCE [LARGE SCALE GENOMIC DNA]</scope>
</reference>
<accession>A0A0E0B954</accession>
<dbReference type="GO" id="GO:0016705">
    <property type="term" value="F:oxidoreductase activity, acting on paired donors, with incorporation or reduction of molecular oxygen"/>
    <property type="evidence" value="ECO:0007669"/>
    <property type="project" value="InterPro"/>
</dbReference>
<dbReference type="GO" id="GO:0010268">
    <property type="term" value="P:brassinosteroid homeostasis"/>
    <property type="evidence" value="ECO:0007669"/>
    <property type="project" value="TreeGrafter"/>
</dbReference>
<evidence type="ECO:0000256" key="3">
    <source>
        <dbReference type="ARBA" id="ARBA00022989"/>
    </source>
</evidence>
<dbReference type="PANTHER" id="PTHR24286">
    <property type="entry name" value="CYTOCHROME P450 26"/>
    <property type="match status" value="1"/>
</dbReference>
<keyword evidence="4 5" id="KW-0408">Iron</keyword>
<evidence type="ECO:0000256" key="6">
    <source>
        <dbReference type="SAM" id="Phobius"/>
    </source>
</evidence>
<dbReference type="PRINTS" id="PR00463">
    <property type="entry name" value="EP450I"/>
</dbReference>
<dbReference type="InterPro" id="IPR017972">
    <property type="entry name" value="Cyt_P450_CS"/>
</dbReference>
<reference evidence="7" key="1">
    <citation type="submission" date="2015-04" db="UniProtKB">
        <authorList>
            <consortium name="EnsemblPlants"/>
        </authorList>
    </citation>
    <scope>IDENTIFICATION</scope>
</reference>
<evidence type="ECO:0000313" key="8">
    <source>
        <dbReference type="Proteomes" id="UP000026961"/>
    </source>
</evidence>
<dbReference type="GO" id="GO:0020037">
    <property type="term" value="F:heme binding"/>
    <property type="evidence" value="ECO:0007669"/>
    <property type="project" value="InterPro"/>
</dbReference>
<dbReference type="InterPro" id="IPR036396">
    <property type="entry name" value="Cyt_P450_sf"/>
</dbReference>
<evidence type="ECO:0000256" key="1">
    <source>
        <dbReference type="ARBA" id="ARBA00022692"/>
    </source>
</evidence>
<dbReference type="STRING" id="40148.A0A0E0B954"/>
<dbReference type="EnsemblPlants" id="OGLUM10G06150.1">
    <property type="protein sequence ID" value="OGLUM10G06150.1"/>
    <property type="gene ID" value="OGLUM10G06150"/>
</dbReference>
<feature type="transmembrane region" description="Helical" evidence="6">
    <location>
        <begin position="15"/>
        <end position="37"/>
    </location>
</feature>
<dbReference type="GO" id="GO:0016132">
    <property type="term" value="P:brassinosteroid biosynthetic process"/>
    <property type="evidence" value="ECO:0007669"/>
    <property type="project" value="TreeGrafter"/>
</dbReference>
<keyword evidence="6" id="KW-0472">Membrane</keyword>
<dbReference type="GO" id="GO:0016125">
    <property type="term" value="P:sterol metabolic process"/>
    <property type="evidence" value="ECO:0007669"/>
    <property type="project" value="TreeGrafter"/>
</dbReference>
<dbReference type="AlphaFoldDB" id="A0A0E0B954"/>
<dbReference type="InterPro" id="IPR001128">
    <property type="entry name" value="Cyt_P450"/>
</dbReference>
<name>A0A0E0B954_9ORYZ</name>
<comment type="similarity">
    <text evidence="5">Belongs to the cytochrome P450 family.</text>
</comment>
<keyword evidence="5" id="KW-0560">Oxidoreductase</keyword>
<evidence type="ECO:0000256" key="4">
    <source>
        <dbReference type="ARBA" id="ARBA00023004"/>
    </source>
</evidence>
<feature type="transmembrane region" description="Helical" evidence="6">
    <location>
        <begin position="251"/>
        <end position="273"/>
    </location>
</feature>
<dbReference type="eggNOG" id="KOG0157">
    <property type="taxonomic scope" value="Eukaryota"/>
</dbReference>
<keyword evidence="2 5" id="KW-0479">Metal-binding</keyword>
<dbReference type="GO" id="GO:0004497">
    <property type="term" value="F:monooxygenase activity"/>
    <property type="evidence" value="ECO:0007669"/>
    <property type="project" value="UniProtKB-KW"/>
</dbReference>
<dbReference type="Pfam" id="PF00067">
    <property type="entry name" value="p450"/>
    <property type="match status" value="2"/>
</dbReference>
<organism evidence="7">
    <name type="scientific">Oryza glumipatula</name>
    <dbReference type="NCBI Taxonomy" id="40148"/>
    <lineage>
        <taxon>Eukaryota</taxon>
        <taxon>Viridiplantae</taxon>
        <taxon>Streptophyta</taxon>
        <taxon>Embryophyta</taxon>
        <taxon>Tracheophyta</taxon>
        <taxon>Spermatophyta</taxon>
        <taxon>Magnoliopsida</taxon>
        <taxon>Liliopsida</taxon>
        <taxon>Poales</taxon>
        <taxon>Poaceae</taxon>
        <taxon>BOP clade</taxon>
        <taxon>Oryzoideae</taxon>
        <taxon>Oryzeae</taxon>
        <taxon>Oryzinae</taxon>
        <taxon>Oryza</taxon>
    </lineage>
</organism>
<evidence type="ECO:0008006" key="9">
    <source>
        <dbReference type="Google" id="ProtNLM"/>
    </source>
</evidence>
<evidence type="ECO:0000256" key="2">
    <source>
        <dbReference type="ARBA" id="ARBA00022723"/>
    </source>
</evidence>
<dbReference type="Gramene" id="OGLUM10G06150.1">
    <property type="protein sequence ID" value="OGLUM10G06150.1"/>
    <property type="gene ID" value="OGLUM10G06150"/>
</dbReference>
<protein>
    <recommendedName>
        <fullName evidence="9">Cytochrome P450</fullName>
    </recommendedName>
</protein>
<evidence type="ECO:0000256" key="5">
    <source>
        <dbReference type="RuleBase" id="RU000461"/>
    </source>
</evidence>
<keyword evidence="8" id="KW-1185">Reference proteome</keyword>
<evidence type="ECO:0000313" key="7">
    <source>
        <dbReference type="EnsemblPlants" id="OGLUM10G06150.1"/>
    </source>
</evidence>
<dbReference type="PROSITE" id="PS00086">
    <property type="entry name" value="CYTOCHROME_P450"/>
    <property type="match status" value="1"/>
</dbReference>
<dbReference type="GO" id="GO:0005506">
    <property type="term" value="F:iron ion binding"/>
    <property type="evidence" value="ECO:0007669"/>
    <property type="project" value="InterPro"/>
</dbReference>
<dbReference type="Gene3D" id="1.10.630.10">
    <property type="entry name" value="Cytochrome P450"/>
    <property type="match status" value="2"/>
</dbReference>
<dbReference type="PANTHER" id="PTHR24286:SF81">
    <property type="entry name" value="CYTOCHROME P450 FAMILY PROTEIN, EXPRESSED"/>
    <property type="match status" value="1"/>
</dbReference>
<keyword evidence="5" id="KW-0503">Monooxygenase</keyword>
<dbReference type="SUPFAM" id="SSF48264">
    <property type="entry name" value="Cytochrome P450"/>
    <property type="match status" value="1"/>
</dbReference>
<keyword evidence="3 6" id="KW-1133">Transmembrane helix</keyword>
<proteinExistence type="inferred from homology"/>
<dbReference type="Proteomes" id="UP000026961">
    <property type="component" value="Chromosome 10"/>
</dbReference>
<dbReference type="HOGENOM" id="CLU_001570_15_5_1"/>
<sequence>MESAGLLRLPVAELATPYAALVTAGMAVLATACWLVFVKRNTSRPSEADGRRLPPGSRGFPIIGETLEFLTESPANQLPAFFKRRLDRYGPIFKTNMIMEDLIVSLDPEVSNFVVQQEEKLFQIWYPGSFMRITGAESIITTHRLLHRHIRNLVLRIFGPGNLRQEIIQEMHKTAEASLSSWLNHPSIELKEAVSSRRALRRRGGARGGRWWCIVIAAVVSMERRRMIFSVTAELISYDSSTSDGKMWKHYVAFAQGLITLPLCIPGTAFYKCMQGRKNVMKMLKEILNERKKIEGRHESIDFLDVLIEEVKEDNPSMTENTALNLLFSLLFGSFDTTSSGITAMLKFLTDNPEALRELTEEHNNIRRRRADLNSEITWEEYKSMKFTSHVIHEALRLASITPMMFREAIEDDIAEPAGGASKDFMPFGGGLRLCVGAHFAKLQMAVFRSKEEEWCFLPAYDFPKKIQLEQVICVRQKPSSVLARCSVMN</sequence>
<keyword evidence="5" id="KW-0349">Heme</keyword>